<dbReference type="EMBL" id="PXXO01000008">
    <property type="protein sequence ID" value="PSJ05038.1"/>
    <property type="molecule type" value="Genomic_DNA"/>
</dbReference>
<comment type="caution">
    <text evidence="2">The sequence shown here is derived from an EMBL/GenBank/DDBJ whole genome shotgun (WGS) entry which is preliminary data.</text>
</comment>
<dbReference type="Gene3D" id="2.60.120.10">
    <property type="entry name" value="Jelly Rolls"/>
    <property type="match status" value="1"/>
</dbReference>
<dbReference type="CDD" id="cd06121">
    <property type="entry name" value="cupin_YML079wp"/>
    <property type="match status" value="1"/>
</dbReference>
<reference evidence="2 3" key="1">
    <citation type="journal article" date="2018" name="Environ. Microbiol.">
        <title>Ecological and genomic features of two widespread freshwater picocyanobacteria.</title>
        <authorList>
            <person name="Cabello-Yeves P.J."/>
            <person name="Picazo A."/>
            <person name="Camacho A."/>
            <person name="Callieri C."/>
            <person name="Rosselli R."/>
            <person name="Roda-Garcia J.J."/>
            <person name="Coutinho F.H."/>
            <person name="Rodriguez-Valera F."/>
        </authorList>
    </citation>
    <scope>NUCLEOTIDE SEQUENCE [LARGE SCALE GENOMIC DNA]</scope>
    <source>
        <strain evidence="2 3">Tous</strain>
    </source>
</reference>
<dbReference type="InterPro" id="IPR011051">
    <property type="entry name" value="RmlC_Cupin_sf"/>
</dbReference>
<dbReference type="PANTHER" id="PTHR33387">
    <property type="entry name" value="RMLC-LIKE JELLY ROLL FOLD PROTEIN"/>
    <property type="match status" value="1"/>
</dbReference>
<evidence type="ECO:0000313" key="3">
    <source>
        <dbReference type="Proteomes" id="UP000243002"/>
    </source>
</evidence>
<feature type="domain" description="DUF985" evidence="1">
    <location>
        <begin position="34"/>
        <end position="168"/>
    </location>
</feature>
<gene>
    <name evidence="2" type="ORF">C7K55_08510</name>
</gene>
<name>A0A2P7MUW9_9CYAN</name>
<dbReference type="InterPro" id="IPR014710">
    <property type="entry name" value="RmlC-like_jellyroll"/>
</dbReference>
<evidence type="ECO:0000313" key="2">
    <source>
        <dbReference type="EMBL" id="PSJ05038.1"/>
    </source>
</evidence>
<proteinExistence type="predicted"/>
<dbReference type="OrthoDB" id="9798288at2"/>
<dbReference type="InterPro" id="IPR009327">
    <property type="entry name" value="Cupin_DUF985"/>
</dbReference>
<dbReference type="AlphaFoldDB" id="A0A2P7MUW9"/>
<protein>
    <recommendedName>
        <fullName evidence="1">DUF985 domain-containing protein</fullName>
    </recommendedName>
</protein>
<dbReference type="SUPFAM" id="SSF51182">
    <property type="entry name" value="RmlC-like cupins"/>
    <property type="match status" value="1"/>
</dbReference>
<evidence type="ECO:0000259" key="1">
    <source>
        <dbReference type="Pfam" id="PF06172"/>
    </source>
</evidence>
<dbReference type="Pfam" id="PF06172">
    <property type="entry name" value="Cupin_5"/>
    <property type="match status" value="1"/>
</dbReference>
<dbReference type="InterPro" id="IPR039935">
    <property type="entry name" value="YML079W-like"/>
</dbReference>
<dbReference type="Proteomes" id="UP000243002">
    <property type="component" value="Unassembled WGS sequence"/>
</dbReference>
<keyword evidence="3" id="KW-1185">Reference proteome</keyword>
<organism evidence="2 3">
    <name type="scientific">Cyanobium usitatum str. Tous</name>
    <dbReference type="NCBI Taxonomy" id="2116684"/>
    <lineage>
        <taxon>Bacteria</taxon>
        <taxon>Bacillati</taxon>
        <taxon>Cyanobacteriota</taxon>
        <taxon>Cyanophyceae</taxon>
        <taxon>Synechococcales</taxon>
        <taxon>Prochlorococcaceae</taxon>
        <taxon>Cyanobium</taxon>
    </lineage>
</organism>
<accession>A0A2P7MUW9</accession>
<dbReference type="PANTHER" id="PTHR33387:SF3">
    <property type="entry name" value="DUF985 DOMAIN-CONTAINING PROTEIN"/>
    <property type="match status" value="1"/>
</dbReference>
<sequence length="194" mass="21230">MRALLALRERHRPAQRPSQPLRSLRGGAVLNAKALIERLELQPHPEGGHYRETYRSSEVVETPRGARAASTAILYLLAAGEWSSWHRICSDEAWHHHGGDGLLIYQLHPDGQACVSRLGLDLSAGEQPQVVVPAGSWFAAEPVAGNTTWSLVGCTVAPGFDFVDFELASQTQLQCHAAQLESCCSDWRRLVGMG</sequence>